<dbReference type="SMART" id="SM01012">
    <property type="entry name" value="ANTAR"/>
    <property type="match status" value="1"/>
</dbReference>
<dbReference type="PROSITE" id="PS50921">
    <property type="entry name" value="ANTAR"/>
    <property type="match status" value="1"/>
</dbReference>
<protein>
    <submittedName>
        <fullName evidence="2">ANTAR domain-containing protein</fullName>
    </submittedName>
</protein>
<proteinExistence type="predicted"/>
<dbReference type="Proteomes" id="UP000518188">
    <property type="component" value="Unassembled WGS sequence"/>
</dbReference>
<accession>A0A7X6RZP2</accession>
<feature type="domain" description="ANTAR" evidence="1">
    <location>
        <begin position="1"/>
        <end position="57"/>
    </location>
</feature>
<comment type="caution">
    <text evidence="2">The sequence shown here is derived from an EMBL/GenBank/DDBJ whole genome shotgun (WGS) entry which is preliminary data.</text>
</comment>
<evidence type="ECO:0000259" key="1">
    <source>
        <dbReference type="PROSITE" id="PS50921"/>
    </source>
</evidence>
<gene>
    <name evidence="2" type="ORF">HGA11_32980</name>
</gene>
<dbReference type="Gene3D" id="1.10.10.10">
    <property type="entry name" value="Winged helix-like DNA-binding domain superfamily/Winged helix DNA-binding domain"/>
    <property type="match status" value="1"/>
</dbReference>
<reference evidence="2 3" key="1">
    <citation type="submission" date="2020-04" db="EMBL/GenBank/DDBJ databases">
        <title>MicrobeNet Type strains.</title>
        <authorList>
            <person name="Nicholson A.C."/>
        </authorList>
    </citation>
    <scope>NUCLEOTIDE SEQUENCE [LARGE SCALE GENOMIC DNA]</scope>
    <source>
        <strain evidence="2 3">ATCC 700731</strain>
    </source>
</reference>
<name>A0A7X6RZP2_9MYCO</name>
<organism evidence="2 3">
    <name type="scientific">Mycolicibacterium septicum DSM 44393</name>
    <dbReference type="NCBI Taxonomy" id="1341646"/>
    <lineage>
        <taxon>Bacteria</taxon>
        <taxon>Bacillati</taxon>
        <taxon>Actinomycetota</taxon>
        <taxon>Actinomycetes</taxon>
        <taxon>Mycobacteriales</taxon>
        <taxon>Mycobacteriaceae</taxon>
        <taxon>Mycolicibacterium</taxon>
    </lineage>
</organism>
<dbReference type="GO" id="GO:0003723">
    <property type="term" value="F:RNA binding"/>
    <property type="evidence" value="ECO:0007669"/>
    <property type="project" value="InterPro"/>
</dbReference>
<dbReference type="InterPro" id="IPR036388">
    <property type="entry name" value="WH-like_DNA-bd_sf"/>
</dbReference>
<dbReference type="AlphaFoldDB" id="A0A7X6RZP2"/>
<dbReference type="InterPro" id="IPR005561">
    <property type="entry name" value="ANTAR"/>
</dbReference>
<sequence>MSEVGRRSDATSRRVIDLAIGILMGLRGCSEQQASEDLFGAVHDTGISLGAVARALMNLVEDSEVAFPHRSEAVQRWGHLIRGRVSATNGTSL</sequence>
<evidence type="ECO:0000313" key="3">
    <source>
        <dbReference type="Proteomes" id="UP000518188"/>
    </source>
</evidence>
<evidence type="ECO:0000313" key="2">
    <source>
        <dbReference type="EMBL" id="NKZ15789.1"/>
    </source>
</evidence>
<dbReference type="RefSeq" id="WP_044524951.1">
    <property type="nucleotide sequence ID" value="NZ_HG322956.1"/>
</dbReference>
<dbReference type="EMBL" id="JAAXPJ010000029">
    <property type="protein sequence ID" value="NKZ15789.1"/>
    <property type="molecule type" value="Genomic_DNA"/>
</dbReference>
<dbReference type="Pfam" id="PF03861">
    <property type="entry name" value="ANTAR"/>
    <property type="match status" value="1"/>
</dbReference>